<dbReference type="Pfam" id="PF11920">
    <property type="entry name" value="DUF3438"/>
    <property type="match status" value="1"/>
</dbReference>
<dbReference type="NCBIfam" id="TIGR03749">
    <property type="entry name" value="conj_TIGR03749"/>
    <property type="match status" value="1"/>
</dbReference>
<sequence>MKKLPGKVFRVSCAAVRHKDVPSNRPFLILACLALFLGWIPTSQAVEILKWERMPLAVPLVVGHERVVFIDRNVRVGVPASIGDRLRVQSAGGALYLLAHDTIEPTRLQLQDADDGTLILIDIAARDGESPLEPVRIVEGETAGTRYGGTGAHAPNAPAATPPDPARETPIPVVLTRYAAQSLYAPLRTVEPVNGLSRGNLRRDLALDTLLPTLPVHAKALAAWRLEDQWVTAVRLTNTASRWLDLDPRALQGNFLAATFQHPDLGPAGESQGTTVVYLVTRGHGLAESLLPAISPIDATLNLPAAAAAGDAEGADHAQ</sequence>
<organism evidence="2 3">
    <name type="scientific">Alloalcanivorax xenomutans</name>
    <dbReference type="NCBI Taxonomy" id="1094342"/>
    <lineage>
        <taxon>Bacteria</taxon>
        <taxon>Pseudomonadati</taxon>
        <taxon>Pseudomonadota</taxon>
        <taxon>Gammaproteobacteria</taxon>
        <taxon>Oceanospirillales</taxon>
        <taxon>Alcanivoracaceae</taxon>
        <taxon>Alloalcanivorax</taxon>
    </lineage>
</organism>
<comment type="caution">
    <text evidence="2">The sequence shown here is derived from an EMBL/GenBank/DDBJ whole genome shotgun (WGS) entry which is preliminary data.</text>
</comment>
<accession>A0A9Q3W709</accession>
<dbReference type="InterPro" id="IPR021844">
    <property type="entry name" value="Integr_conj_element_PFL4704"/>
</dbReference>
<feature type="region of interest" description="Disordered" evidence="1">
    <location>
        <begin position="144"/>
        <end position="168"/>
    </location>
</feature>
<dbReference type="EMBL" id="JAJVKT010000016">
    <property type="protein sequence ID" value="MCE7509704.1"/>
    <property type="molecule type" value="Genomic_DNA"/>
</dbReference>
<name>A0A9Q3W709_9GAMM</name>
<evidence type="ECO:0000313" key="2">
    <source>
        <dbReference type="EMBL" id="MCE7509704.1"/>
    </source>
</evidence>
<dbReference type="AlphaFoldDB" id="A0A9Q3W709"/>
<proteinExistence type="predicted"/>
<dbReference type="Proteomes" id="UP001107961">
    <property type="component" value="Unassembled WGS sequence"/>
</dbReference>
<evidence type="ECO:0000313" key="3">
    <source>
        <dbReference type="Proteomes" id="UP001107961"/>
    </source>
</evidence>
<gene>
    <name evidence="2" type="ORF">LZG35_13745</name>
</gene>
<dbReference type="RefSeq" id="WP_082439157.1">
    <property type="nucleotide sequence ID" value="NZ_CP102389.1"/>
</dbReference>
<protein>
    <submittedName>
        <fullName evidence="2">TIGR03749 family integrating conjugative element protein</fullName>
    </submittedName>
</protein>
<evidence type="ECO:0000256" key="1">
    <source>
        <dbReference type="SAM" id="MobiDB-lite"/>
    </source>
</evidence>
<keyword evidence="3" id="KW-1185">Reference proteome</keyword>
<reference evidence="2" key="1">
    <citation type="submission" date="2022-01" db="EMBL/GenBank/DDBJ databases">
        <authorList>
            <person name="Karlyshev A.V."/>
            <person name="Jaspars M."/>
        </authorList>
    </citation>
    <scope>NUCLEOTIDE SEQUENCE</scope>
    <source>
        <strain evidence="2">AGSA3-2</strain>
    </source>
</reference>